<accession>A0A3L6KTC4</accession>
<sequence>MFYASEEGLRTAELAGRMFYNLGINSHGELQDIHQLHTGHVGGACLDNDIEAAYLGGRNRSSAYQPSGQRCKGDPNANLVVEVARRESVLRQVYNDKLRGSIQAIITALADELPRDHIFLQLLNDASTQQYCRVRVGEVVEAFLFSVQAHQYHNLASELAKREVELLALASQLEMAKKQPHVSLTPGSVKSTQTESYEESNGVTEENTPSCRGTVVGDATDAQAELFVLLDEMTREHELAKFRECLSAPTSLLETVQAVDKYVDRYEYLSDIVSHLFRSIRCLVMYAEGSLNSISALRRGSHNVRGVGGSRGASARRESSSPQSPEQHTTEEWQPLTLGSSPPQKEQRDWQNAEVLRGERNRLRTLVVRLKHAESHCGNLIQSMSTCHMDLRKRSEVVKQQTQRLAPGSILNVFTDVSRGNEEVLEKLDGNIHKTIVTRRNKADECHKEQQEHLAQCTIELQEAHKSLAVARQRLQVETEKRELTDQRLRDAVKQLKLVEQELQLEREARAVMQQKSRESEELPVRQALEVAEEMDRLRMQLRAERVSVVNHRAEAVCAQLECAVLKAYTAKMDLLQQHGYMWAVLEQRHAVLLSQEELRHTRNQASSTTLTLREQEEVMQHCCEDLCQLLRCMQRDEDQVESRQRALEDGTEARRLAMVVRSDRGDDENGKKIDSEQVSPSCDNIDGQQRVDEDHEEGQEAVWRRYRTPKTLPGVVAGLQITYSALQRRHLDVQSIADAAQSCVQQQREELASLHAQLRNLATDYGRQREELKQLWDKQAEWSQQDTLKGLLAKQKSLLAAVDKEREELHRRWAALNEEYQTLERRNSQLHERCAVKEVENARLMGVLRVKHITPSTSSIGSDSTCNDCFTSQTADTLRPLHISSPFRPSVVVPTAPSTDNTGSPEACGGSASQTPQKRTSGIVTVATTPLNDRHDEPVPLCEKHPQVLGTPDWSNNVRKVPSRVTDAGNVVGEGRMVLPQQEQEVVRHGAEAIHSCGGSPPTCPNPLAEGLGGGTGNMRRGVVA</sequence>
<name>A0A3L6KTC4_9TRYP</name>
<feature type="region of interest" description="Disordered" evidence="2">
    <location>
        <begin position="660"/>
        <end position="697"/>
    </location>
</feature>
<keyword evidence="1" id="KW-0175">Coiled coil</keyword>
<protein>
    <submittedName>
        <fullName evidence="3">Uncharacterized protein</fullName>
    </submittedName>
</protein>
<proteinExistence type="predicted"/>
<reference evidence="3 4" key="1">
    <citation type="submission" date="2018-09" db="EMBL/GenBank/DDBJ databases">
        <title>whole genome sequence of T. equiperdum IVM-t1 strain.</title>
        <authorList>
            <person name="Suganuma K."/>
        </authorList>
    </citation>
    <scope>NUCLEOTIDE SEQUENCE [LARGE SCALE GENOMIC DNA]</scope>
    <source>
        <strain evidence="3 4">IVM-t1</strain>
    </source>
</reference>
<feature type="region of interest" description="Disordered" evidence="2">
    <location>
        <begin position="894"/>
        <end position="920"/>
    </location>
</feature>
<comment type="caution">
    <text evidence="3">The sequence shown here is derived from an EMBL/GenBank/DDBJ whole genome shotgun (WGS) entry which is preliminary data.</text>
</comment>
<organism evidence="3 4">
    <name type="scientific">Trypanosoma brucei equiperdum</name>
    <dbReference type="NCBI Taxonomy" id="630700"/>
    <lineage>
        <taxon>Eukaryota</taxon>
        <taxon>Discoba</taxon>
        <taxon>Euglenozoa</taxon>
        <taxon>Kinetoplastea</taxon>
        <taxon>Metakinetoplastina</taxon>
        <taxon>Trypanosomatida</taxon>
        <taxon>Trypanosomatidae</taxon>
        <taxon>Trypanosoma</taxon>
    </lineage>
</organism>
<evidence type="ECO:0000256" key="1">
    <source>
        <dbReference type="SAM" id="Coils"/>
    </source>
</evidence>
<dbReference type="Proteomes" id="UP000266743">
    <property type="component" value="Chromosome 11"/>
</dbReference>
<feature type="coiled-coil region" evidence="1">
    <location>
        <begin position="482"/>
        <end position="545"/>
    </location>
</feature>
<evidence type="ECO:0000313" key="4">
    <source>
        <dbReference type="Proteomes" id="UP000266743"/>
    </source>
</evidence>
<feature type="coiled-coil region" evidence="1">
    <location>
        <begin position="793"/>
        <end position="841"/>
    </location>
</feature>
<feature type="region of interest" description="Disordered" evidence="2">
    <location>
        <begin position="301"/>
        <end position="351"/>
    </location>
</feature>
<evidence type="ECO:0000256" key="2">
    <source>
        <dbReference type="SAM" id="MobiDB-lite"/>
    </source>
</evidence>
<feature type="compositionally biased region" description="Polar residues" evidence="2">
    <location>
        <begin position="185"/>
        <end position="211"/>
    </location>
</feature>
<feature type="compositionally biased region" description="Basic and acidic residues" evidence="2">
    <location>
        <begin position="660"/>
        <end position="676"/>
    </location>
</feature>
<dbReference type="EMBL" id="QSBY01000011">
    <property type="protein sequence ID" value="RHW67662.1"/>
    <property type="molecule type" value="Genomic_DNA"/>
</dbReference>
<feature type="region of interest" description="Disordered" evidence="2">
    <location>
        <begin position="181"/>
        <end position="211"/>
    </location>
</feature>
<evidence type="ECO:0000313" key="3">
    <source>
        <dbReference type="EMBL" id="RHW67662.1"/>
    </source>
</evidence>
<gene>
    <name evidence="3" type="ORF">DPX39_110102000</name>
</gene>
<dbReference type="AlphaFoldDB" id="A0A3L6KTC4"/>